<gene>
    <name evidence="1" type="ORF">DDV22_11305</name>
</gene>
<dbReference type="RefSeq" id="WP_117288078.1">
    <property type="nucleotide sequence ID" value="NZ_QVQY01000090.1"/>
</dbReference>
<name>A0ABX9L2F6_9STRE</name>
<dbReference type="Gene3D" id="3.10.450.130">
    <property type="entry name" value="folded 79 residue fragment of lin0334 like domains"/>
    <property type="match status" value="1"/>
</dbReference>
<reference evidence="1 2" key="1">
    <citation type="submission" date="2018-08" db="EMBL/GenBank/DDBJ databases">
        <title>Draft genome of Streptococcus sp .nov. Z2.</title>
        <authorList>
            <person name="Tian Z."/>
        </authorList>
    </citation>
    <scope>NUCLEOTIDE SEQUENCE [LARGE SCALE GENOMIC DNA]</scope>
    <source>
        <strain evidence="1 2">Z2</strain>
    </source>
</reference>
<dbReference type="Proteomes" id="UP000264056">
    <property type="component" value="Unassembled WGS sequence"/>
</dbReference>
<proteinExistence type="predicted"/>
<evidence type="ECO:0000313" key="2">
    <source>
        <dbReference type="Proteomes" id="UP000264056"/>
    </source>
</evidence>
<dbReference type="Pfam" id="PF07006">
    <property type="entry name" value="DUF1310"/>
    <property type="match status" value="1"/>
</dbReference>
<dbReference type="EMBL" id="QVQY01000090">
    <property type="protein sequence ID" value="RFU49938.1"/>
    <property type="molecule type" value="Genomic_DNA"/>
</dbReference>
<accession>A0ABX9L2F6</accession>
<sequence length="139" mass="15943">HKKGAVMMFKRLKIWLVLLLVGAGITAGGAGYMKYQEHKEREVMLEIVKSEEAREVFEKRIKYLDEKALTDEGIIRTYKIDYDSVRRNPMGGIIVTVYINNDKNLYIRYDLDKDPSKNTYSASGGYSASLKRLLSEGKE</sequence>
<comment type="caution">
    <text evidence="1">The sequence shown here is derived from an EMBL/GenBank/DDBJ whole genome shotgun (WGS) entry which is preliminary data.</text>
</comment>
<feature type="non-terminal residue" evidence="1">
    <location>
        <position position="1"/>
    </location>
</feature>
<organism evidence="1 2">
    <name type="scientific">Streptococcus chenjunshii</name>
    <dbReference type="NCBI Taxonomy" id="2173853"/>
    <lineage>
        <taxon>Bacteria</taxon>
        <taxon>Bacillati</taxon>
        <taxon>Bacillota</taxon>
        <taxon>Bacilli</taxon>
        <taxon>Lactobacillales</taxon>
        <taxon>Streptococcaceae</taxon>
        <taxon>Streptococcus</taxon>
    </lineage>
</organism>
<keyword evidence="2" id="KW-1185">Reference proteome</keyword>
<dbReference type="InterPro" id="IPR010738">
    <property type="entry name" value="DUF1310"/>
</dbReference>
<protein>
    <submittedName>
        <fullName evidence="1">DUF1310 family protein</fullName>
    </submittedName>
</protein>
<evidence type="ECO:0000313" key="1">
    <source>
        <dbReference type="EMBL" id="RFU49938.1"/>
    </source>
</evidence>